<dbReference type="RefSeq" id="WP_307569351.1">
    <property type="nucleotide sequence ID" value="NZ_JAUSQU010000003.1"/>
</dbReference>
<reference evidence="2 3" key="1">
    <citation type="submission" date="2023-07" db="EMBL/GenBank/DDBJ databases">
        <title>Sequencing the genomes of 1000 actinobacteria strains.</title>
        <authorList>
            <person name="Klenk H.-P."/>
        </authorList>
    </citation>
    <scope>NUCLEOTIDE SEQUENCE [LARGE SCALE GENOMIC DNA]</scope>
    <source>
        <strain evidence="2 3">DSM 46740</strain>
    </source>
</reference>
<dbReference type="InterPro" id="IPR053842">
    <property type="entry name" value="NikA-like"/>
</dbReference>
<feature type="region of interest" description="Disordered" evidence="1">
    <location>
        <begin position="1"/>
        <end position="25"/>
    </location>
</feature>
<dbReference type="EMBL" id="JAUSQU010000003">
    <property type="protein sequence ID" value="MDP9850373.1"/>
    <property type="molecule type" value="Genomic_DNA"/>
</dbReference>
<sequence>MTHGEQAIPPQPASAAARRPAARRPVARLRRQRGGRPHVVKVRLSTAEKVKIEARAMNLGVSVQRLLVEAALATNRLTLTERRSHVIELMALRRLVTALSNNLNQLARVANASGNVPRAFGPTSAAIARAANRLDAAVATFMGEGQ</sequence>
<protein>
    <recommendedName>
        <fullName evidence="4">Plasmid mobilization relaxosome protein MobC</fullName>
    </recommendedName>
</protein>
<name>A0ABT9QUC6_9ACTN</name>
<evidence type="ECO:0000313" key="3">
    <source>
        <dbReference type="Proteomes" id="UP001225356"/>
    </source>
</evidence>
<gene>
    <name evidence="2" type="ORF">J2853_009669</name>
</gene>
<organism evidence="2 3">
    <name type="scientific">Streptosporangium lutulentum</name>
    <dbReference type="NCBI Taxonomy" id="1461250"/>
    <lineage>
        <taxon>Bacteria</taxon>
        <taxon>Bacillati</taxon>
        <taxon>Actinomycetota</taxon>
        <taxon>Actinomycetes</taxon>
        <taxon>Streptosporangiales</taxon>
        <taxon>Streptosporangiaceae</taxon>
        <taxon>Streptosporangium</taxon>
    </lineage>
</organism>
<evidence type="ECO:0000256" key="1">
    <source>
        <dbReference type="SAM" id="MobiDB-lite"/>
    </source>
</evidence>
<proteinExistence type="predicted"/>
<keyword evidence="3" id="KW-1185">Reference proteome</keyword>
<accession>A0ABT9QUC6</accession>
<evidence type="ECO:0000313" key="2">
    <source>
        <dbReference type="EMBL" id="MDP9850373.1"/>
    </source>
</evidence>
<comment type="caution">
    <text evidence="2">The sequence shown here is derived from an EMBL/GenBank/DDBJ whole genome shotgun (WGS) entry which is preliminary data.</text>
</comment>
<dbReference type="Proteomes" id="UP001225356">
    <property type="component" value="Unassembled WGS sequence"/>
</dbReference>
<evidence type="ECO:0008006" key="4">
    <source>
        <dbReference type="Google" id="ProtNLM"/>
    </source>
</evidence>
<dbReference type="Pfam" id="PF21983">
    <property type="entry name" value="NikA-like"/>
    <property type="match status" value="1"/>
</dbReference>